<evidence type="ECO:0000313" key="3">
    <source>
        <dbReference type="Proteomes" id="UP000031488"/>
    </source>
</evidence>
<dbReference type="Proteomes" id="UP000031488">
    <property type="component" value="Unassembled WGS sequence"/>
</dbReference>
<protein>
    <submittedName>
        <fullName evidence="2">Uncharacterized protein</fullName>
    </submittedName>
</protein>
<feature type="transmembrane region" description="Helical" evidence="1">
    <location>
        <begin position="22"/>
        <end position="42"/>
    </location>
</feature>
<reference evidence="2 3" key="1">
    <citation type="submission" date="2014-11" db="EMBL/GenBank/DDBJ databases">
        <title>Draft Genome Sequence of Brevibacterium linens AE038-8.</title>
        <authorList>
            <person name="Maizel D."/>
            <person name="Utturkar S.M."/>
            <person name="Brown S.D."/>
            <person name="Ferrero M."/>
            <person name="Rosen B.P."/>
        </authorList>
    </citation>
    <scope>NUCLEOTIDE SEQUENCE [LARGE SCALE GENOMIC DNA]</scope>
    <source>
        <strain evidence="2 3">AE038-8</strain>
    </source>
</reference>
<evidence type="ECO:0000256" key="1">
    <source>
        <dbReference type="SAM" id="Phobius"/>
    </source>
</evidence>
<proteinExistence type="predicted"/>
<organism evidence="2 3">
    <name type="scientific">Brevibacterium linens</name>
    <dbReference type="NCBI Taxonomy" id="1703"/>
    <lineage>
        <taxon>Bacteria</taxon>
        <taxon>Bacillati</taxon>
        <taxon>Actinomycetota</taxon>
        <taxon>Actinomycetes</taxon>
        <taxon>Micrococcales</taxon>
        <taxon>Brevibacteriaceae</taxon>
        <taxon>Brevibacterium</taxon>
    </lineage>
</organism>
<comment type="caution">
    <text evidence="2">The sequence shown here is derived from an EMBL/GenBank/DDBJ whole genome shotgun (WGS) entry which is preliminary data.</text>
</comment>
<keyword evidence="1" id="KW-1133">Transmembrane helix</keyword>
<gene>
    <name evidence="2" type="ORF">AE0388_0146</name>
</gene>
<keyword evidence="1" id="KW-0472">Membrane</keyword>
<accession>A0A0B9AYD7</accession>
<evidence type="ECO:0000313" key="2">
    <source>
        <dbReference type="EMBL" id="KHS54363.1"/>
    </source>
</evidence>
<feature type="non-terminal residue" evidence="2">
    <location>
        <position position="54"/>
    </location>
</feature>
<keyword evidence="3" id="KW-1185">Reference proteome</keyword>
<keyword evidence="1" id="KW-0812">Transmembrane</keyword>
<sequence length="54" mass="6406">MHMFIKTKAERSEAERSVSNNIAYYVVFIRIMLLINALFIIYNRFLLTKKHSGI</sequence>
<dbReference type="AlphaFoldDB" id="A0A0B9AYD7"/>
<name>A0A0B9AYD7_BRELN</name>
<dbReference type="EMBL" id="JTJZ01000002">
    <property type="protein sequence ID" value="KHS54363.1"/>
    <property type="molecule type" value="Genomic_DNA"/>
</dbReference>